<dbReference type="FunFam" id="3.30.457.50:FF:000001">
    <property type="entry name" value="Probable kinetochore protein spc25"/>
    <property type="match status" value="1"/>
</dbReference>
<evidence type="ECO:0000256" key="10">
    <source>
        <dbReference type="ARBA" id="ARBA00065771"/>
    </source>
</evidence>
<evidence type="ECO:0000256" key="5">
    <source>
        <dbReference type="ARBA" id="ARBA00022618"/>
    </source>
</evidence>
<evidence type="ECO:0000256" key="6">
    <source>
        <dbReference type="ARBA" id="ARBA00022776"/>
    </source>
</evidence>
<evidence type="ECO:0000313" key="14">
    <source>
        <dbReference type="EMBL" id="CAL1287982.1"/>
    </source>
</evidence>
<comment type="subcellular location">
    <subcellularLocation>
        <location evidence="1">Chromosome</location>
        <location evidence="1">Centromere</location>
    </subcellularLocation>
    <subcellularLocation>
        <location evidence="11">Nucleus</location>
    </subcellularLocation>
    <subcellularLocation>
        <location evidence="11">Chromosome</location>
        <location evidence="11">Centromere</location>
        <location evidence="11">Kinetochore</location>
    </subcellularLocation>
</comment>
<dbReference type="GO" id="GO:0007059">
    <property type="term" value="P:chromosome segregation"/>
    <property type="evidence" value="ECO:0007669"/>
    <property type="project" value="InterPro"/>
</dbReference>
<evidence type="ECO:0000256" key="9">
    <source>
        <dbReference type="ARBA" id="ARBA00023328"/>
    </source>
</evidence>
<accession>A0AAV2AVU7</accession>
<feature type="domain" description="Chromosome segregation protein Spc25 C-terminal" evidence="13">
    <location>
        <begin position="127"/>
        <end position="194"/>
    </location>
</feature>
<keyword evidence="11" id="KW-0539">Nucleus</keyword>
<keyword evidence="6 11" id="KW-0498">Mitosis</keyword>
<name>A0AAV2AVU7_9ARAC</name>
<proteinExistence type="inferred from homology"/>
<comment type="function">
    <text evidence="11">Acts as a component of the essential kinetochore-associated NDC80 complex, which is required for chromosome segregation and spindle checkpoint activity.</text>
</comment>
<dbReference type="CDD" id="cd23784">
    <property type="entry name" value="RWD_Spc25"/>
    <property type="match status" value="1"/>
</dbReference>
<sequence>MTLKKKLSKLKDVIDYEPNIDELMENELVIGTNKHVLDAKCNLVRFVQQTLNQYLWLQQLRKDIEILKQQQKVVALKLKETSKSVDQAKRAATTLEKKKVLRAKLYDLYKYNLGFEIKPLRGGLNEEQSEIMFSFHHINKSKPEEEYNFILVLNGEKYNVKLCTPQIKGIPELLVELNETNDLSAFVIQVRRNFCAIANT</sequence>
<dbReference type="InterPro" id="IPR013255">
    <property type="entry name" value="Spc25_C"/>
</dbReference>
<reference evidence="14 15" key="1">
    <citation type="submission" date="2024-04" db="EMBL/GenBank/DDBJ databases">
        <authorList>
            <person name="Rising A."/>
            <person name="Reimegard J."/>
            <person name="Sonavane S."/>
            <person name="Akerstrom W."/>
            <person name="Nylinder S."/>
            <person name="Hedman E."/>
            <person name="Kallberg Y."/>
        </authorList>
    </citation>
    <scope>NUCLEOTIDE SEQUENCE [LARGE SCALE GENOMIC DNA]</scope>
</reference>
<dbReference type="InterPro" id="IPR045143">
    <property type="entry name" value="Spc25"/>
</dbReference>
<feature type="coiled-coil region" evidence="12">
    <location>
        <begin position="57"/>
        <end position="98"/>
    </location>
</feature>
<keyword evidence="11" id="KW-0995">Kinetochore</keyword>
<dbReference type="GO" id="GO:0051301">
    <property type="term" value="P:cell division"/>
    <property type="evidence" value="ECO:0007669"/>
    <property type="project" value="UniProtKB-UniRule"/>
</dbReference>
<comment type="subunit">
    <text evidence="10">Component of the NDC80 complex, which is composed of ndc80, cdca1, spbc24 and spbc25. The NDC80 complex interacts with mis12 and zwint.</text>
</comment>
<gene>
    <name evidence="14" type="ORF">LARSCL_LOCUS15112</name>
</gene>
<evidence type="ECO:0000256" key="11">
    <source>
        <dbReference type="RuleBase" id="RU367150"/>
    </source>
</evidence>
<keyword evidence="5 11" id="KW-0132">Cell division</keyword>
<dbReference type="Proteomes" id="UP001497382">
    <property type="component" value="Unassembled WGS sequence"/>
</dbReference>
<dbReference type="Pfam" id="PF08234">
    <property type="entry name" value="Spindle_Spc25"/>
    <property type="match status" value="1"/>
</dbReference>
<evidence type="ECO:0000256" key="8">
    <source>
        <dbReference type="ARBA" id="ARBA00023306"/>
    </source>
</evidence>
<keyword evidence="15" id="KW-1185">Reference proteome</keyword>
<evidence type="ECO:0000256" key="4">
    <source>
        <dbReference type="ARBA" id="ARBA00022454"/>
    </source>
</evidence>
<evidence type="ECO:0000256" key="7">
    <source>
        <dbReference type="ARBA" id="ARBA00023054"/>
    </source>
</evidence>
<dbReference type="PANTHER" id="PTHR14281">
    <property type="entry name" value="KINETOCHORE PROTEIN SPC25-RELATED"/>
    <property type="match status" value="1"/>
</dbReference>
<keyword evidence="7 12" id="KW-0175">Coiled coil</keyword>
<comment type="similarity">
    <text evidence="2 11">Belongs to the SPC25 family.</text>
</comment>
<evidence type="ECO:0000259" key="13">
    <source>
        <dbReference type="Pfam" id="PF08234"/>
    </source>
</evidence>
<dbReference type="PANTHER" id="PTHR14281:SF0">
    <property type="entry name" value="KINETOCHORE PROTEIN SPC25"/>
    <property type="match status" value="1"/>
</dbReference>
<keyword evidence="9 11" id="KW-0137">Centromere</keyword>
<evidence type="ECO:0000256" key="12">
    <source>
        <dbReference type="SAM" id="Coils"/>
    </source>
</evidence>
<dbReference type="EMBL" id="CAXIEN010000224">
    <property type="protein sequence ID" value="CAL1287982.1"/>
    <property type="molecule type" value="Genomic_DNA"/>
</dbReference>
<dbReference type="GO" id="GO:0005634">
    <property type="term" value="C:nucleus"/>
    <property type="evidence" value="ECO:0007669"/>
    <property type="project" value="UniProtKB-SubCell"/>
</dbReference>
<keyword evidence="4 11" id="KW-0158">Chromosome</keyword>
<evidence type="ECO:0000256" key="1">
    <source>
        <dbReference type="ARBA" id="ARBA00004584"/>
    </source>
</evidence>
<dbReference type="Gene3D" id="3.30.457.50">
    <property type="entry name" value="Chromosome segregation protein Spc25"/>
    <property type="match status" value="1"/>
</dbReference>
<organism evidence="14 15">
    <name type="scientific">Larinioides sclopetarius</name>
    <dbReference type="NCBI Taxonomy" id="280406"/>
    <lineage>
        <taxon>Eukaryota</taxon>
        <taxon>Metazoa</taxon>
        <taxon>Ecdysozoa</taxon>
        <taxon>Arthropoda</taxon>
        <taxon>Chelicerata</taxon>
        <taxon>Arachnida</taxon>
        <taxon>Araneae</taxon>
        <taxon>Araneomorphae</taxon>
        <taxon>Entelegynae</taxon>
        <taxon>Araneoidea</taxon>
        <taxon>Araneidae</taxon>
        <taxon>Larinioides</taxon>
    </lineage>
</organism>
<dbReference type="AlphaFoldDB" id="A0AAV2AVU7"/>
<protein>
    <recommendedName>
        <fullName evidence="3 11">Kinetochore protein SPC25</fullName>
    </recommendedName>
</protein>
<dbReference type="GO" id="GO:0031262">
    <property type="term" value="C:Ndc80 complex"/>
    <property type="evidence" value="ECO:0007669"/>
    <property type="project" value="InterPro"/>
</dbReference>
<keyword evidence="8 11" id="KW-0131">Cell cycle</keyword>
<evidence type="ECO:0000313" key="15">
    <source>
        <dbReference type="Proteomes" id="UP001497382"/>
    </source>
</evidence>
<evidence type="ECO:0000256" key="2">
    <source>
        <dbReference type="ARBA" id="ARBA00006379"/>
    </source>
</evidence>
<evidence type="ECO:0000256" key="3">
    <source>
        <dbReference type="ARBA" id="ARBA00013692"/>
    </source>
</evidence>
<comment type="caution">
    <text evidence="14">The sequence shown here is derived from an EMBL/GenBank/DDBJ whole genome shotgun (WGS) entry which is preliminary data.</text>
</comment>